<proteinExistence type="predicted"/>
<protein>
    <submittedName>
        <fullName evidence="1">Uncharacterized protein</fullName>
    </submittedName>
</protein>
<dbReference type="RefSeq" id="WP_162302082.1">
    <property type="nucleotide sequence ID" value="NZ_AP018930.1"/>
</dbReference>
<evidence type="ECO:0000313" key="2">
    <source>
        <dbReference type="Proteomes" id="UP000325030"/>
    </source>
</evidence>
<dbReference type="AlphaFoldDB" id="A0A510E0H8"/>
<name>A0A510E0H8_9CREN</name>
<organism evidence="1 2">
    <name type="scientific">Sulfuracidifex tepidarius</name>
    <dbReference type="NCBI Taxonomy" id="1294262"/>
    <lineage>
        <taxon>Archaea</taxon>
        <taxon>Thermoproteota</taxon>
        <taxon>Thermoprotei</taxon>
        <taxon>Sulfolobales</taxon>
        <taxon>Sulfolobaceae</taxon>
        <taxon>Sulfuracidifex</taxon>
    </lineage>
</organism>
<evidence type="ECO:0000313" key="1">
    <source>
        <dbReference type="EMBL" id="BBG25608.1"/>
    </source>
</evidence>
<accession>A0A510E0H8</accession>
<dbReference type="EMBL" id="AP018930">
    <property type="protein sequence ID" value="BBG25608.1"/>
    <property type="molecule type" value="Genomic_DNA"/>
</dbReference>
<dbReference type="Proteomes" id="UP000325030">
    <property type="component" value="Chromosome"/>
</dbReference>
<sequence length="45" mass="5014">MLSSLKVKIILTEFDTEKVVKLAQASYFIILQRGVQTSLSLSNSI</sequence>
<reference evidence="2" key="1">
    <citation type="submission" date="2018-09" db="EMBL/GenBank/DDBJ databases">
        <title>Complete Genome Sequencing of Sulfolobus sp. JCM 16834.</title>
        <authorList>
            <person name="Kato S."/>
            <person name="Itoh T."/>
            <person name="Ohkuma M."/>
        </authorList>
    </citation>
    <scope>NUCLEOTIDE SEQUENCE [LARGE SCALE GENOMIC DNA]</scope>
    <source>
        <strain evidence="2">IC-007</strain>
    </source>
</reference>
<dbReference type="GeneID" id="43938169"/>
<gene>
    <name evidence="1" type="ORF">IC007_0113</name>
</gene>